<dbReference type="EMBL" id="CP054493">
    <property type="protein sequence ID" value="QOY54508.1"/>
    <property type="molecule type" value="Genomic_DNA"/>
</dbReference>
<dbReference type="CDD" id="cd02440">
    <property type="entry name" value="AdoMet_MTases"/>
    <property type="match status" value="1"/>
</dbReference>
<evidence type="ECO:0000313" key="13">
    <source>
        <dbReference type="Proteomes" id="UP000593836"/>
    </source>
</evidence>
<evidence type="ECO:0000256" key="11">
    <source>
        <dbReference type="ARBA" id="ARBA00031350"/>
    </source>
</evidence>
<dbReference type="Gene3D" id="3.40.50.150">
    <property type="entry name" value="Vaccinia Virus protein VP39"/>
    <property type="match status" value="1"/>
</dbReference>
<evidence type="ECO:0000256" key="3">
    <source>
        <dbReference type="ARBA" id="ARBA00011890"/>
    </source>
</evidence>
<keyword evidence="6 12" id="KW-0489">Methyltransferase</keyword>
<dbReference type="EC" id="2.1.1.77" evidence="3"/>
<evidence type="ECO:0000256" key="2">
    <source>
        <dbReference type="ARBA" id="ARBA00005369"/>
    </source>
</evidence>
<organism evidence="12 13">
    <name type="scientific">Candidatus Sulfurimonas marisnigri</name>
    <dbReference type="NCBI Taxonomy" id="2740405"/>
    <lineage>
        <taxon>Bacteria</taxon>
        <taxon>Pseudomonadati</taxon>
        <taxon>Campylobacterota</taxon>
        <taxon>Epsilonproteobacteria</taxon>
        <taxon>Campylobacterales</taxon>
        <taxon>Sulfurimonadaceae</taxon>
        <taxon>Sulfurimonas</taxon>
    </lineage>
</organism>
<evidence type="ECO:0000256" key="7">
    <source>
        <dbReference type="ARBA" id="ARBA00022679"/>
    </source>
</evidence>
<evidence type="ECO:0000313" key="12">
    <source>
        <dbReference type="EMBL" id="QOY54508.1"/>
    </source>
</evidence>
<dbReference type="InterPro" id="IPR029063">
    <property type="entry name" value="SAM-dependent_MTases_sf"/>
</dbReference>
<name>A0A7S7RQG0_9BACT</name>
<dbReference type="SUPFAM" id="SSF53335">
    <property type="entry name" value="S-adenosyl-L-methionine-dependent methyltransferases"/>
    <property type="match status" value="1"/>
</dbReference>
<dbReference type="PANTHER" id="PTHR11579">
    <property type="entry name" value="PROTEIN-L-ISOASPARTATE O-METHYLTRANSFERASE"/>
    <property type="match status" value="1"/>
</dbReference>
<evidence type="ECO:0000256" key="9">
    <source>
        <dbReference type="ARBA" id="ARBA00030757"/>
    </source>
</evidence>
<keyword evidence="8" id="KW-0949">S-adenosyl-L-methionine</keyword>
<dbReference type="AlphaFoldDB" id="A0A7S7RQG0"/>
<dbReference type="InterPro" id="IPR000682">
    <property type="entry name" value="PCMT"/>
</dbReference>
<comment type="subcellular location">
    <subcellularLocation>
        <location evidence="1">Cytoplasm</location>
    </subcellularLocation>
</comment>
<keyword evidence="13" id="KW-1185">Reference proteome</keyword>
<dbReference type="RefSeq" id="WP_194366553.1">
    <property type="nucleotide sequence ID" value="NZ_CP054493.1"/>
</dbReference>
<reference evidence="12 13" key="1">
    <citation type="submission" date="2020-05" db="EMBL/GenBank/DDBJ databases">
        <title>Sulfurimonas marisnigri, sp. nov., and Sulfurimonas baltica, sp. nov., manganese oxide reducing chemolithoautotrophs of the class Epsilonproteobacteria isolated from the pelagic redoxclines of the Black and Baltic Seas and emended description of the genus Sulfurimonas.</title>
        <authorList>
            <person name="Henkel J.V."/>
            <person name="Laudan C."/>
            <person name="Werner J."/>
            <person name="Neu T."/>
            <person name="Plewe S."/>
            <person name="Sproer C."/>
            <person name="Bunk B."/>
            <person name="Schulz-Vogt H.N."/>
        </authorList>
    </citation>
    <scope>NUCLEOTIDE SEQUENCE [LARGE SCALE GENOMIC DNA]</scope>
    <source>
        <strain evidence="12 13">SoZ1</strain>
    </source>
</reference>
<dbReference type="KEGG" id="smas:HUE87_11650"/>
<protein>
    <recommendedName>
        <fullName evidence="4">Protein-L-isoaspartate O-methyltransferase</fullName>
        <ecNumber evidence="3">2.1.1.77</ecNumber>
    </recommendedName>
    <alternativeName>
        <fullName evidence="11">L-isoaspartyl protein carboxyl methyltransferase</fullName>
    </alternativeName>
    <alternativeName>
        <fullName evidence="9">Protein L-isoaspartyl methyltransferase</fullName>
    </alternativeName>
    <alternativeName>
        <fullName evidence="10">Protein-beta-aspartate methyltransferase</fullName>
    </alternativeName>
</protein>
<dbReference type="PANTHER" id="PTHR11579:SF0">
    <property type="entry name" value="PROTEIN-L-ISOASPARTATE(D-ASPARTATE) O-METHYLTRANSFERASE"/>
    <property type="match status" value="1"/>
</dbReference>
<keyword evidence="5" id="KW-0963">Cytoplasm</keyword>
<dbReference type="GO" id="GO:0005737">
    <property type="term" value="C:cytoplasm"/>
    <property type="evidence" value="ECO:0007669"/>
    <property type="project" value="UniProtKB-SubCell"/>
</dbReference>
<evidence type="ECO:0000256" key="5">
    <source>
        <dbReference type="ARBA" id="ARBA00022490"/>
    </source>
</evidence>
<gene>
    <name evidence="12" type="ORF">HUE87_11650</name>
</gene>
<sequence>MRTNNNLVDHLINTGALYSSNITEAFENIDRVDFVLNPADSDVYEDYPLPIGHGQTISQPTTVAMMLEMLEPKKGQKILDIGSGSGWTTALLSYIVGSDGYVTGVERVGDLVKFGNKNLGKYGFKNTKIIQSGDKLGVVGEKFDCILVSAAADEFPKELAEQLKVGGKLVIPIRSSIYEITKNKDGKLEGCEHYGFAFVPLIF</sequence>
<evidence type="ECO:0000256" key="4">
    <source>
        <dbReference type="ARBA" id="ARBA00013346"/>
    </source>
</evidence>
<dbReference type="Proteomes" id="UP000593836">
    <property type="component" value="Chromosome"/>
</dbReference>
<accession>A0A7S7RQG0</accession>
<keyword evidence="7 12" id="KW-0808">Transferase</keyword>
<evidence type="ECO:0000256" key="8">
    <source>
        <dbReference type="ARBA" id="ARBA00022691"/>
    </source>
</evidence>
<evidence type="ECO:0000256" key="1">
    <source>
        <dbReference type="ARBA" id="ARBA00004496"/>
    </source>
</evidence>
<evidence type="ECO:0000256" key="6">
    <source>
        <dbReference type="ARBA" id="ARBA00022603"/>
    </source>
</evidence>
<comment type="similarity">
    <text evidence="2">Belongs to the methyltransferase superfamily. L-isoaspartyl/D-aspartyl protein methyltransferase family.</text>
</comment>
<evidence type="ECO:0000256" key="10">
    <source>
        <dbReference type="ARBA" id="ARBA00031323"/>
    </source>
</evidence>
<dbReference type="Pfam" id="PF01135">
    <property type="entry name" value="PCMT"/>
    <property type="match status" value="1"/>
</dbReference>
<dbReference type="GO" id="GO:0004719">
    <property type="term" value="F:protein-L-isoaspartate (D-aspartate) O-methyltransferase activity"/>
    <property type="evidence" value="ECO:0007669"/>
    <property type="project" value="UniProtKB-EC"/>
</dbReference>
<proteinExistence type="inferred from homology"/>
<dbReference type="GO" id="GO:0032259">
    <property type="term" value="P:methylation"/>
    <property type="evidence" value="ECO:0007669"/>
    <property type="project" value="UniProtKB-KW"/>
</dbReference>